<reference evidence="4" key="1">
    <citation type="submission" date="2021-04" db="EMBL/GenBank/DDBJ databases">
        <authorList>
            <person name="Tunstrom K."/>
        </authorList>
    </citation>
    <scope>NUCLEOTIDE SEQUENCE</scope>
</reference>
<dbReference type="PANTHER" id="PTHR43648:SF1">
    <property type="entry name" value="ELECTRON TRANSFER FLAVOPROTEIN BETA SUBUNIT LYSINE METHYLTRANSFERASE"/>
    <property type="match status" value="1"/>
</dbReference>
<gene>
    <name evidence="4" type="ORF">PAPOLLO_LOCUS12847</name>
</gene>
<organism evidence="4 5">
    <name type="scientific">Parnassius apollo</name>
    <name type="common">Apollo butterfly</name>
    <name type="synonym">Papilio apollo</name>
    <dbReference type="NCBI Taxonomy" id="110799"/>
    <lineage>
        <taxon>Eukaryota</taxon>
        <taxon>Metazoa</taxon>
        <taxon>Ecdysozoa</taxon>
        <taxon>Arthropoda</taxon>
        <taxon>Hexapoda</taxon>
        <taxon>Insecta</taxon>
        <taxon>Pterygota</taxon>
        <taxon>Neoptera</taxon>
        <taxon>Endopterygota</taxon>
        <taxon>Lepidoptera</taxon>
        <taxon>Glossata</taxon>
        <taxon>Ditrysia</taxon>
        <taxon>Papilionoidea</taxon>
        <taxon>Papilionidae</taxon>
        <taxon>Parnassiinae</taxon>
        <taxon>Parnassini</taxon>
        <taxon>Parnassius</taxon>
        <taxon>Parnassius</taxon>
    </lineage>
</organism>
<dbReference type="GO" id="GO:0032259">
    <property type="term" value="P:methylation"/>
    <property type="evidence" value="ECO:0007669"/>
    <property type="project" value="UniProtKB-KW"/>
</dbReference>
<name>A0A8S3X101_PARAO</name>
<evidence type="ECO:0000313" key="4">
    <source>
        <dbReference type="EMBL" id="CAG4995570.1"/>
    </source>
</evidence>
<evidence type="ECO:0000256" key="3">
    <source>
        <dbReference type="SAM" id="Coils"/>
    </source>
</evidence>
<keyword evidence="5" id="KW-1185">Reference proteome</keyword>
<dbReference type="Proteomes" id="UP000691718">
    <property type="component" value="Unassembled WGS sequence"/>
</dbReference>
<protein>
    <submittedName>
        <fullName evidence="4">(apollo) hypothetical protein</fullName>
    </submittedName>
</protein>
<keyword evidence="1" id="KW-0489">Methyltransferase</keyword>
<evidence type="ECO:0000313" key="5">
    <source>
        <dbReference type="Proteomes" id="UP000691718"/>
    </source>
</evidence>
<proteinExistence type="predicted"/>
<dbReference type="OrthoDB" id="194386at2759"/>
<sequence length="324" mass="36683">MAFAGTNVSLSQPDITQKLTERIDDLKQRIAAWGKRIRRYTERSTRFNQNRLFQSDQKRLYESLERPMVSGTGPAPNQADTVAFWRGLWSEPVNHSEGPWTEVVARKMLKNLTAQIVRHTVASRQHLTPEIALRLITPSCPLWSAPVEDSPFKDPFWAFYWPGGQATARYILDNKQVVQNRVVLDVGCGCGAGSIAAAFMEAKRVVANDTDEVAVMASQINAELNGIKIETSTEDMIGRRCEEFEVVLIGDMFYDEEFAKVLFEWLKALTRNGKTVLIGDPGRHGLTHSKREHLSLLATYQLPKETCLENHGYTDTTLWRLNKT</sequence>
<keyword evidence="2" id="KW-0808">Transferase</keyword>
<dbReference type="EMBL" id="CAJQZP010000904">
    <property type="protein sequence ID" value="CAG4995570.1"/>
    <property type="molecule type" value="Genomic_DNA"/>
</dbReference>
<dbReference type="PANTHER" id="PTHR43648">
    <property type="entry name" value="ELECTRON TRANSFER FLAVOPROTEIN BETA SUBUNIT LYSINE METHYLTRANSFERASE"/>
    <property type="match status" value="1"/>
</dbReference>
<accession>A0A8S3X101</accession>
<dbReference type="InterPro" id="IPR050078">
    <property type="entry name" value="Ribosomal_L11_MeTrfase_PrmA"/>
</dbReference>
<evidence type="ECO:0000256" key="1">
    <source>
        <dbReference type="ARBA" id="ARBA00022603"/>
    </source>
</evidence>
<dbReference type="GO" id="GO:0016279">
    <property type="term" value="F:protein-lysine N-methyltransferase activity"/>
    <property type="evidence" value="ECO:0007669"/>
    <property type="project" value="TreeGrafter"/>
</dbReference>
<dbReference type="GO" id="GO:0005759">
    <property type="term" value="C:mitochondrial matrix"/>
    <property type="evidence" value="ECO:0007669"/>
    <property type="project" value="TreeGrafter"/>
</dbReference>
<dbReference type="Pfam" id="PF06325">
    <property type="entry name" value="PrmA"/>
    <property type="match status" value="1"/>
</dbReference>
<keyword evidence="3" id="KW-0175">Coiled coil</keyword>
<evidence type="ECO:0000256" key="2">
    <source>
        <dbReference type="ARBA" id="ARBA00022679"/>
    </source>
</evidence>
<feature type="coiled-coil region" evidence="3">
    <location>
        <begin position="16"/>
        <end position="43"/>
    </location>
</feature>
<comment type="caution">
    <text evidence="4">The sequence shown here is derived from an EMBL/GenBank/DDBJ whole genome shotgun (WGS) entry which is preliminary data.</text>
</comment>
<dbReference type="CDD" id="cd02440">
    <property type="entry name" value="AdoMet_MTases"/>
    <property type="match status" value="1"/>
</dbReference>
<dbReference type="AlphaFoldDB" id="A0A8S3X101"/>